<proteinExistence type="predicted"/>
<dbReference type="AlphaFoldDB" id="A0A318TKV5"/>
<dbReference type="RefSeq" id="WP_181418835.1">
    <property type="nucleotide sequence ID" value="NZ_QJTI01000001.1"/>
</dbReference>
<name>A0A318TKV5_9BRAD</name>
<comment type="caution">
    <text evidence="2">The sequence shown here is derived from an EMBL/GenBank/DDBJ whole genome shotgun (WGS) entry which is preliminary data.</text>
</comment>
<accession>A0A318TKV5</accession>
<keyword evidence="3" id="KW-1185">Reference proteome</keyword>
<protein>
    <submittedName>
        <fullName evidence="2">Uncharacterized protein (TIGR02284 family)</fullName>
    </submittedName>
</protein>
<dbReference type="Pfam" id="PF09537">
    <property type="entry name" value="DUF2383"/>
    <property type="match status" value="1"/>
</dbReference>
<dbReference type="InterPro" id="IPR019052">
    <property type="entry name" value="DUF2383"/>
</dbReference>
<evidence type="ECO:0000313" key="3">
    <source>
        <dbReference type="Proteomes" id="UP000248148"/>
    </source>
</evidence>
<evidence type="ECO:0000259" key="1">
    <source>
        <dbReference type="Pfam" id="PF09537"/>
    </source>
</evidence>
<dbReference type="Proteomes" id="UP000248148">
    <property type="component" value="Unassembled WGS sequence"/>
</dbReference>
<feature type="domain" description="DUF2383" evidence="1">
    <location>
        <begin position="4"/>
        <end position="111"/>
    </location>
</feature>
<dbReference type="EMBL" id="QJTI01000001">
    <property type="protein sequence ID" value="PYF05304.1"/>
    <property type="molecule type" value="Genomic_DNA"/>
</dbReference>
<organism evidence="2 3">
    <name type="scientific">Rhodopseudomonas faecalis</name>
    <dbReference type="NCBI Taxonomy" id="99655"/>
    <lineage>
        <taxon>Bacteria</taxon>
        <taxon>Pseudomonadati</taxon>
        <taxon>Pseudomonadota</taxon>
        <taxon>Alphaproteobacteria</taxon>
        <taxon>Hyphomicrobiales</taxon>
        <taxon>Nitrobacteraceae</taxon>
        <taxon>Rhodopseudomonas</taxon>
    </lineage>
</organism>
<evidence type="ECO:0000313" key="2">
    <source>
        <dbReference type="EMBL" id="PYF05304.1"/>
    </source>
</evidence>
<dbReference type="InterPro" id="IPR012347">
    <property type="entry name" value="Ferritin-like"/>
</dbReference>
<gene>
    <name evidence="2" type="ORF">BJ122_10141</name>
</gene>
<reference evidence="2 3" key="1">
    <citation type="submission" date="2018-06" db="EMBL/GenBank/DDBJ databases">
        <title>Genomic Encyclopedia of Archaeal and Bacterial Type Strains, Phase II (KMG-II): from individual species to whole genera.</title>
        <authorList>
            <person name="Goeker M."/>
        </authorList>
    </citation>
    <scope>NUCLEOTIDE SEQUENCE [LARGE SCALE GENOMIC DNA]</scope>
    <source>
        <strain evidence="2 3">JCM 11668</strain>
    </source>
</reference>
<dbReference type="Gene3D" id="1.20.1260.10">
    <property type="match status" value="1"/>
</dbReference>
<sequence length="145" mass="15438">MDDLIRSLTALHTSLIDARSGYQEGLKDAHGQGLTPLFTELIAQHDQDAEAIAAQLQRLGAPPGEGGSYMGMLDRAVMKLTSLVINLDDKILPNLIDGEQTVLAHYDQAIAASSPSNAEYPVLTAQRAALVQRIDAMTARAGQAS</sequence>